<feature type="region of interest" description="Disordered" evidence="14">
    <location>
        <begin position="355"/>
        <end position="432"/>
    </location>
</feature>
<keyword evidence="7" id="KW-0479">Metal-binding</keyword>
<evidence type="ECO:0000256" key="10">
    <source>
        <dbReference type="ARBA" id="ARBA00022833"/>
    </source>
</evidence>
<evidence type="ECO:0000259" key="16">
    <source>
        <dbReference type="PROSITE" id="PS50271"/>
    </source>
</evidence>
<reference evidence="19 20" key="1">
    <citation type="submission" date="2025-05" db="UniProtKB">
        <authorList>
            <consortium name="RefSeq"/>
        </authorList>
    </citation>
    <scope>IDENTIFICATION</scope>
</reference>
<keyword evidence="9 12" id="KW-0863">Zinc-finger</keyword>
<evidence type="ECO:0000256" key="4">
    <source>
        <dbReference type="ARBA" id="ARBA00008269"/>
    </source>
</evidence>
<evidence type="ECO:0000256" key="8">
    <source>
        <dbReference type="ARBA" id="ARBA00022737"/>
    </source>
</evidence>
<evidence type="ECO:0000256" key="2">
    <source>
        <dbReference type="ARBA" id="ARBA00004300"/>
    </source>
</evidence>
<evidence type="ECO:0000256" key="14">
    <source>
        <dbReference type="SAM" id="MobiDB-lite"/>
    </source>
</evidence>
<evidence type="ECO:0000256" key="7">
    <source>
        <dbReference type="ARBA" id="ARBA00022723"/>
    </source>
</evidence>
<dbReference type="InterPro" id="IPR013083">
    <property type="entry name" value="Znf_RING/FYVE/PHD"/>
</dbReference>
<evidence type="ECO:0000256" key="5">
    <source>
        <dbReference type="ARBA" id="ARBA00022490"/>
    </source>
</evidence>
<comment type="subcellular location">
    <subcellularLocation>
        <location evidence="2">Cytoplasm</location>
        <location evidence="2">Cytoskeleton</location>
        <location evidence="2">Microtubule organizing center</location>
        <location evidence="2">Centrosome</location>
    </subcellularLocation>
    <subcellularLocation>
        <location evidence="3">Cytoplasm</location>
        <location evidence="3">Perinuclear region</location>
    </subcellularLocation>
</comment>
<dbReference type="SMART" id="SM00695">
    <property type="entry name" value="DUSP"/>
    <property type="match status" value="2"/>
</dbReference>
<dbReference type="RefSeq" id="XP_014673871.1">
    <property type="nucleotide sequence ID" value="XM_014818385.1"/>
</dbReference>
<dbReference type="PANTHER" id="PTHR21646">
    <property type="entry name" value="UBIQUITIN CARBOXYL-TERMINAL HYDROLASE"/>
    <property type="match status" value="1"/>
</dbReference>
<dbReference type="PROSITE" id="PS51283">
    <property type="entry name" value="DUSP"/>
    <property type="match status" value="2"/>
</dbReference>
<feature type="region of interest" description="Disordered" evidence="14">
    <location>
        <begin position="473"/>
        <end position="500"/>
    </location>
</feature>
<keyword evidence="6" id="KW-0254">Endocytosis</keyword>
<dbReference type="InterPro" id="IPR028889">
    <property type="entry name" value="USP"/>
</dbReference>
<keyword evidence="10" id="KW-0862">Zinc</keyword>
<evidence type="ECO:0000256" key="9">
    <source>
        <dbReference type="ARBA" id="ARBA00022771"/>
    </source>
</evidence>
<keyword evidence="11" id="KW-0206">Cytoskeleton</keyword>
<dbReference type="InterPro" id="IPR006615">
    <property type="entry name" value="Pept_C19_DUSP"/>
</dbReference>
<dbReference type="InterPro" id="IPR035927">
    <property type="entry name" value="DUSP-like_sf"/>
</dbReference>
<evidence type="ECO:0000259" key="15">
    <source>
        <dbReference type="PROSITE" id="PS50235"/>
    </source>
</evidence>
<dbReference type="Gene3D" id="3.30.40.10">
    <property type="entry name" value="Zinc/RING finger domain, C3HC4 (zinc finger)"/>
    <property type="match status" value="1"/>
</dbReference>
<dbReference type="Pfam" id="PF00443">
    <property type="entry name" value="UCH"/>
    <property type="match status" value="2"/>
</dbReference>
<dbReference type="PANTHER" id="PTHR21646:SF86">
    <property type="entry name" value="UBIQUITIN CARBOXYL-TERMINAL HYDROLASE"/>
    <property type="match status" value="1"/>
</dbReference>
<keyword evidence="8" id="KW-0677">Repeat</keyword>
<feature type="compositionally biased region" description="Basic and acidic residues" evidence="14">
    <location>
        <begin position="355"/>
        <end position="367"/>
    </location>
</feature>
<keyword evidence="13" id="KW-0378">Hydrolase</keyword>
<gene>
    <name evidence="19 20" type="primary">LOC106814022</name>
</gene>
<comment type="catalytic activity">
    <reaction evidence="1 13">
        <text>Thiol-dependent hydrolysis of ester, thioester, amide, peptide and isopeptide bonds formed by the C-terminal Gly of ubiquitin (a 76-residue protein attached to proteins as an intracellular targeting signal).</text>
        <dbReference type="EC" id="3.4.19.12"/>
    </reaction>
</comment>
<dbReference type="SUPFAM" id="SSF143791">
    <property type="entry name" value="DUSP-like"/>
    <property type="match status" value="2"/>
</dbReference>
<organism evidence="18 20">
    <name type="scientific">Priapulus caudatus</name>
    <name type="common">Priapulid worm</name>
    <dbReference type="NCBI Taxonomy" id="37621"/>
    <lineage>
        <taxon>Eukaryota</taxon>
        <taxon>Metazoa</taxon>
        <taxon>Ecdysozoa</taxon>
        <taxon>Scalidophora</taxon>
        <taxon>Priapulida</taxon>
        <taxon>Priapulimorpha</taxon>
        <taxon>Priapulimorphida</taxon>
        <taxon>Priapulidae</taxon>
        <taxon>Priapulus</taxon>
    </lineage>
</organism>
<dbReference type="InterPro" id="IPR050185">
    <property type="entry name" value="Ub_carboxyl-term_hydrolase"/>
</dbReference>
<name>A0ABM1ENV0_PRICU</name>
<dbReference type="RefSeq" id="XP_014673800.1">
    <property type="nucleotide sequence ID" value="XM_014818314.1"/>
</dbReference>
<dbReference type="PROSITE" id="PS50271">
    <property type="entry name" value="ZF_UBP"/>
    <property type="match status" value="1"/>
</dbReference>
<dbReference type="InterPro" id="IPR038765">
    <property type="entry name" value="Papain-like_cys_pep_sf"/>
</dbReference>
<evidence type="ECO:0000313" key="19">
    <source>
        <dbReference type="RefSeq" id="XP_014673800.1"/>
    </source>
</evidence>
<dbReference type="Gene3D" id="3.30.2230.10">
    <property type="entry name" value="DUSP-like"/>
    <property type="match status" value="2"/>
</dbReference>
<dbReference type="PROSITE" id="PS50235">
    <property type="entry name" value="USP_3"/>
    <property type="match status" value="1"/>
</dbReference>
<dbReference type="InterPro" id="IPR018200">
    <property type="entry name" value="USP_CS"/>
</dbReference>
<dbReference type="PROSITE" id="PS00972">
    <property type="entry name" value="USP_1"/>
    <property type="match status" value="1"/>
</dbReference>
<feature type="compositionally biased region" description="Low complexity" evidence="14">
    <location>
        <begin position="420"/>
        <end position="432"/>
    </location>
</feature>
<evidence type="ECO:0000256" key="12">
    <source>
        <dbReference type="PROSITE-ProRule" id="PRU00502"/>
    </source>
</evidence>
<dbReference type="Pfam" id="PF06337">
    <property type="entry name" value="DUSP"/>
    <property type="match status" value="2"/>
</dbReference>
<feature type="region of interest" description="Disordered" evidence="14">
    <location>
        <begin position="273"/>
        <end position="319"/>
    </location>
</feature>
<keyword evidence="5" id="KW-0963">Cytoplasm</keyword>
<dbReference type="Pfam" id="PF02148">
    <property type="entry name" value="zf-UBP"/>
    <property type="match status" value="1"/>
</dbReference>
<keyword evidence="13" id="KW-0788">Thiol protease</keyword>
<keyword evidence="18" id="KW-1185">Reference proteome</keyword>
<dbReference type="Gene3D" id="3.90.70.10">
    <property type="entry name" value="Cysteine proteinases"/>
    <property type="match status" value="2"/>
</dbReference>
<dbReference type="EC" id="3.4.19.12" evidence="13"/>
<feature type="domain" description="DUSP" evidence="17">
    <location>
        <begin position="861"/>
        <end position="963"/>
    </location>
</feature>
<evidence type="ECO:0000256" key="6">
    <source>
        <dbReference type="ARBA" id="ARBA00022583"/>
    </source>
</evidence>
<keyword evidence="13" id="KW-0645">Protease</keyword>
<accession>A0ABM1ENV0</accession>
<dbReference type="InterPro" id="IPR001607">
    <property type="entry name" value="Znf_UBP"/>
</dbReference>
<evidence type="ECO:0000313" key="18">
    <source>
        <dbReference type="Proteomes" id="UP000695022"/>
    </source>
</evidence>
<evidence type="ECO:0000256" key="3">
    <source>
        <dbReference type="ARBA" id="ARBA00004556"/>
    </source>
</evidence>
<protein>
    <recommendedName>
        <fullName evidence="13">Ubiquitin carboxyl-terminal hydrolase</fullName>
        <ecNumber evidence="13">3.4.19.12</ecNumber>
    </recommendedName>
</protein>
<evidence type="ECO:0000256" key="1">
    <source>
        <dbReference type="ARBA" id="ARBA00000707"/>
    </source>
</evidence>
<sequence length="978" mass="109477">MAESRCPHVITIGECTPDDVVKQQRKRACDACPARGPNLWLCLSRECLFVGCGESAADHSSAHHQKEGHALTLNLASLRVWCYVCECEVFLESNTPPVQPSSRQPQEAANFNVKHYADQALSHGDDSESEDYDHDENIKPRGLVGLQNIGNTCYMNAALQALSNCQPLTRFFVDCESYVRSETKPALSKSYQKLIAELWHRRRPSYVVPSSISYGIKIVHPMFKGYTQQDTQEFLRCLMDQMHEELKEPCLQPATVHHEQTPKLQAQDVYGMLRSSDSSLSSQSEPDYETCDSGVEVTSSSSGGAPLTRAPPTEEGEPIDVAEKDAVEMTEKDSGIQIGGGDAKVEDAVSDGEPAIRQEGEDAERGSRSSAGEDVGRVKESKEPGENRESAGEDECRKERKDTANKRSRTAAGEGRRSCDSSPVSRDSSPVLSYHSADTLEFSDAHTDILPAAQHCSPKADVKVPSCCVGRKLSPDSSTGPVTKSPRIRNLSHPGKQTQSCSAEASANTSLLGKKKQVSYHSVISDIFDGQLLSSVKCLTCNRISMTRETFQDLSLPIPTKEHIHMMRANITTPGVKGVVPCGDSYTNQGWLSWAVGWLKSWFWGPTIKLHDCLSAFFSDDELKGDNMYSCEKCKKLRNGVKYSKVLALPEILCIHLKRFRHETMFSSKINTYISFPLTGLDMSDFLHKDECTAQVTTYDLVAVICHHGTAGGGHYTAYALNHISDQWYEYDDQYVTEVNEQTVENCEAYVLFYRKSNNEMLKLRQQAEDLQRSRETSLMNFYISKQWINKFNTFAEPGPITSYDFLCAHGGVAPHKFNHVRDLCLLVPQPVWEYLHKMFGGGPVCNRLYLCTVCHRQQEVMETKRRQELNTFVRLHKEFQAKSANCTIYALSLSWFKEWENFVKCRSDEPAGAVENSSIAVQQDGRYVVKSDSDYGQISEEMWHFFFGIYGGGPEILLQQGPPCKKECVEENPVTRC</sequence>
<dbReference type="InterPro" id="IPR001394">
    <property type="entry name" value="Peptidase_C19_UCH"/>
</dbReference>
<evidence type="ECO:0000313" key="20">
    <source>
        <dbReference type="RefSeq" id="XP_014673871.1"/>
    </source>
</evidence>
<feature type="compositionally biased region" description="Low complexity" evidence="14">
    <location>
        <begin position="275"/>
        <end position="284"/>
    </location>
</feature>
<dbReference type="SUPFAM" id="SSF54001">
    <property type="entry name" value="Cysteine proteinases"/>
    <property type="match status" value="1"/>
</dbReference>
<feature type="compositionally biased region" description="Basic and acidic residues" evidence="14">
    <location>
        <begin position="374"/>
        <end position="405"/>
    </location>
</feature>
<evidence type="ECO:0000256" key="11">
    <source>
        <dbReference type="ARBA" id="ARBA00023212"/>
    </source>
</evidence>
<feature type="domain" description="USP" evidence="15">
    <location>
        <begin position="144"/>
        <end position="757"/>
    </location>
</feature>
<dbReference type="GeneID" id="106814022"/>
<dbReference type="SMART" id="SM00290">
    <property type="entry name" value="ZnF_UBP"/>
    <property type="match status" value="1"/>
</dbReference>
<feature type="domain" description="DUSP" evidence="17">
    <location>
        <begin position="755"/>
        <end position="851"/>
    </location>
</feature>
<evidence type="ECO:0000259" key="17">
    <source>
        <dbReference type="PROSITE" id="PS51283"/>
    </source>
</evidence>
<comment type="similarity">
    <text evidence="4">Belongs to the peptidase C19 family. USP20/USP33 subfamily.</text>
</comment>
<feature type="compositionally biased region" description="Low complexity" evidence="14">
    <location>
        <begin position="293"/>
        <end position="304"/>
    </location>
</feature>
<dbReference type="PROSITE" id="PS00973">
    <property type="entry name" value="USP_2"/>
    <property type="match status" value="1"/>
</dbReference>
<dbReference type="Proteomes" id="UP000695022">
    <property type="component" value="Unplaced"/>
</dbReference>
<dbReference type="SUPFAM" id="SSF57850">
    <property type="entry name" value="RING/U-box"/>
    <property type="match status" value="1"/>
</dbReference>
<evidence type="ECO:0000256" key="13">
    <source>
        <dbReference type="RuleBase" id="RU366025"/>
    </source>
</evidence>
<dbReference type="CDD" id="cd02674">
    <property type="entry name" value="Peptidase_C19R"/>
    <property type="match status" value="1"/>
</dbReference>
<feature type="domain" description="UBP-type" evidence="16">
    <location>
        <begin position="4"/>
        <end position="115"/>
    </location>
</feature>
<keyword evidence="13" id="KW-0833">Ubl conjugation pathway</keyword>
<proteinExistence type="inferred from homology"/>